<dbReference type="GO" id="GO:0004029">
    <property type="term" value="F:aldehyde dehydrogenase (NAD+) activity"/>
    <property type="evidence" value="ECO:0007669"/>
    <property type="project" value="TreeGrafter"/>
</dbReference>
<feature type="domain" description="NAD-dependent epimerase/dehydratase" evidence="1">
    <location>
        <begin position="6"/>
        <end position="240"/>
    </location>
</feature>
<comment type="caution">
    <text evidence="2">The sequence shown here is derived from an EMBL/GenBank/DDBJ whole genome shotgun (WGS) entry which is preliminary data.</text>
</comment>
<dbReference type="InterPro" id="IPR001509">
    <property type="entry name" value="Epimerase_deHydtase"/>
</dbReference>
<dbReference type="InterPro" id="IPR051783">
    <property type="entry name" value="NAD(P)-dependent_oxidoreduct"/>
</dbReference>
<accession>A0A642USC3</accession>
<dbReference type="Proteomes" id="UP000761534">
    <property type="component" value="Unassembled WGS sequence"/>
</dbReference>
<dbReference type="AlphaFoldDB" id="A0A642USC3"/>
<dbReference type="PANTHER" id="PTHR48079">
    <property type="entry name" value="PROTEIN YEEZ"/>
    <property type="match status" value="1"/>
</dbReference>
<sequence length="351" mass="38984">MSQKTVFISGVTGFVGGTVLAALIPALREAGIDAVYRILVRNHAKEEKVKIWAKKIGMESSIECVLGGLSDEQVVVEEVSKADYIIDTADADNLDAAKNFVKGIEKAVESGRHPIFIHTSGTNIIADGADGMHSTDEIIHDANQAEIDAVPETNLHRDVDTLLRNFHNKNADKFDLAIMIPPCIWGFGRGPDNCFSIQIPHLIYLALKERQAYNVGDGKNVWTQIHVVDLAKFYAQLLVKMIQEPGKHTGFFLCENGEFEWREVGDQIQAGLKEAGFAVTSDKAKNTSKNDESIKVFEKVDFPYLPIIGGNSRVRSSRAQNEIGWTPKYSSKQQFLDDIPLLVYYLNHHSD</sequence>
<dbReference type="EMBL" id="SWFS01000425">
    <property type="protein sequence ID" value="KAA8904691.1"/>
    <property type="molecule type" value="Genomic_DNA"/>
</dbReference>
<name>A0A642USC3_9ASCO</name>
<organism evidence="2 3">
    <name type="scientific">Trichomonascus ciferrii</name>
    <dbReference type="NCBI Taxonomy" id="44093"/>
    <lineage>
        <taxon>Eukaryota</taxon>
        <taxon>Fungi</taxon>
        <taxon>Dikarya</taxon>
        <taxon>Ascomycota</taxon>
        <taxon>Saccharomycotina</taxon>
        <taxon>Dipodascomycetes</taxon>
        <taxon>Dipodascales</taxon>
        <taxon>Trichomonascaceae</taxon>
        <taxon>Trichomonascus</taxon>
        <taxon>Trichomonascus ciferrii complex</taxon>
    </lineage>
</organism>
<proteinExistence type="predicted"/>
<dbReference type="GO" id="GO:0005737">
    <property type="term" value="C:cytoplasm"/>
    <property type="evidence" value="ECO:0007669"/>
    <property type="project" value="TreeGrafter"/>
</dbReference>
<evidence type="ECO:0000313" key="3">
    <source>
        <dbReference type="Proteomes" id="UP000761534"/>
    </source>
</evidence>
<gene>
    <name evidence="2" type="ORF">TRICI_005388</name>
</gene>
<evidence type="ECO:0000313" key="2">
    <source>
        <dbReference type="EMBL" id="KAA8904691.1"/>
    </source>
</evidence>
<keyword evidence="3" id="KW-1185">Reference proteome</keyword>
<reference evidence="2" key="1">
    <citation type="journal article" date="2019" name="G3 (Bethesda)">
        <title>Genome Assemblies of Two Rare Opportunistic Yeast Pathogens: Diutina rugosa (syn. Candida rugosa) and Trichomonascus ciferrii (syn. Candida ciferrii).</title>
        <authorList>
            <person name="Mixao V."/>
            <person name="Saus E."/>
            <person name="Hansen A.P."/>
            <person name="Lass-Florl C."/>
            <person name="Gabaldon T."/>
        </authorList>
    </citation>
    <scope>NUCLEOTIDE SEQUENCE</scope>
    <source>
        <strain evidence="2">CBS 4856</strain>
    </source>
</reference>
<dbReference type="OrthoDB" id="10262413at2759"/>
<dbReference type="InterPro" id="IPR036291">
    <property type="entry name" value="NAD(P)-bd_dom_sf"/>
</dbReference>
<protein>
    <recommendedName>
        <fullName evidence="1">NAD-dependent epimerase/dehydratase domain-containing protein</fullName>
    </recommendedName>
</protein>
<dbReference type="VEuPathDB" id="FungiDB:TRICI_005388"/>
<dbReference type="PANTHER" id="PTHR48079:SF6">
    <property type="entry name" value="NAD(P)-BINDING DOMAIN-CONTAINING PROTEIN-RELATED"/>
    <property type="match status" value="1"/>
</dbReference>
<dbReference type="Gene3D" id="3.40.50.720">
    <property type="entry name" value="NAD(P)-binding Rossmann-like Domain"/>
    <property type="match status" value="1"/>
</dbReference>
<dbReference type="SUPFAM" id="SSF51735">
    <property type="entry name" value="NAD(P)-binding Rossmann-fold domains"/>
    <property type="match status" value="1"/>
</dbReference>
<dbReference type="Pfam" id="PF01370">
    <property type="entry name" value="Epimerase"/>
    <property type="match status" value="1"/>
</dbReference>
<evidence type="ECO:0000259" key="1">
    <source>
        <dbReference type="Pfam" id="PF01370"/>
    </source>
</evidence>